<dbReference type="GO" id="GO:0032259">
    <property type="term" value="P:methylation"/>
    <property type="evidence" value="ECO:0007669"/>
    <property type="project" value="UniProtKB-KW"/>
</dbReference>
<dbReference type="PANTHER" id="PTHR43861">
    <property type="entry name" value="TRANS-ACONITATE 2-METHYLTRANSFERASE-RELATED"/>
    <property type="match status" value="1"/>
</dbReference>
<dbReference type="SUPFAM" id="SSF53335">
    <property type="entry name" value="S-adenosyl-L-methionine-dependent methyltransferases"/>
    <property type="match status" value="1"/>
</dbReference>
<keyword evidence="1" id="KW-0808">Transferase</keyword>
<evidence type="ECO:0000313" key="1">
    <source>
        <dbReference type="EMBL" id="MBZ2195575.1"/>
    </source>
</evidence>
<dbReference type="EMBL" id="JAGSHT010000005">
    <property type="protein sequence ID" value="MBZ2195575.1"/>
    <property type="molecule type" value="Genomic_DNA"/>
</dbReference>
<keyword evidence="2" id="KW-1185">Reference proteome</keyword>
<dbReference type="RefSeq" id="WP_223403643.1">
    <property type="nucleotide sequence ID" value="NZ_JAGSHT010000005.1"/>
</dbReference>
<dbReference type="InterPro" id="IPR029063">
    <property type="entry name" value="SAM-dependent_MTases_sf"/>
</dbReference>
<dbReference type="CDD" id="cd02440">
    <property type="entry name" value="AdoMet_MTases"/>
    <property type="match status" value="1"/>
</dbReference>
<dbReference type="Proteomes" id="UP000826651">
    <property type="component" value="Unassembled WGS sequence"/>
</dbReference>
<sequence length="281" mass="29135">MGNEGMREVWASGSAGWVRHQRIYDAAFVPFTTAVLAAAGLAPGQRVLDVGCGTGTLLEAAAAAGAHPVGVDISDAMVAAARLRVPGAAVIVADAQVDDLAAAAPGAPFDKVVSRFGVMFFADPCAAFANLRAAAAPDARLAFVCWREGERDLFEVGLRSLMARLEDPPGPPPSGVPGPLGLGEEAHVRRVLADAGWRDVAVEPVDGLCDYGVDGSDGVAERLAIVLGGQAGRALRAELEPRLGPAGWDAALEDARQEVRERMVDGVVQFVAHAWLVTATN</sequence>
<protein>
    <submittedName>
        <fullName evidence="1">Class I SAM-dependent methyltransferase</fullName>
    </submittedName>
</protein>
<evidence type="ECO:0000313" key="2">
    <source>
        <dbReference type="Proteomes" id="UP000826651"/>
    </source>
</evidence>
<dbReference type="GO" id="GO:0008168">
    <property type="term" value="F:methyltransferase activity"/>
    <property type="evidence" value="ECO:0007669"/>
    <property type="project" value="UniProtKB-KW"/>
</dbReference>
<reference evidence="1 2" key="1">
    <citation type="submission" date="2021-04" db="EMBL/GenBank/DDBJ databases">
        <title>Ruania sp. nov., isolated from sandy soil of mangrove forest.</title>
        <authorList>
            <person name="Ge X."/>
            <person name="Huang R."/>
            <person name="Liu W."/>
        </authorList>
    </citation>
    <scope>NUCLEOTIDE SEQUENCE [LARGE SCALE GENOMIC DNA]</scope>
    <source>
        <strain evidence="1 2">N2-46</strain>
    </source>
</reference>
<comment type="caution">
    <text evidence="1">The sequence shown here is derived from an EMBL/GenBank/DDBJ whole genome shotgun (WGS) entry which is preliminary data.</text>
</comment>
<dbReference type="Pfam" id="PF13489">
    <property type="entry name" value="Methyltransf_23"/>
    <property type="match status" value="1"/>
</dbReference>
<proteinExistence type="predicted"/>
<gene>
    <name evidence="1" type="ORF">KCQ71_05380</name>
</gene>
<keyword evidence="1" id="KW-0489">Methyltransferase</keyword>
<accession>A0ABS7S5M3</accession>
<dbReference type="PANTHER" id="PTHR43861:SF1">
    <property type="entry name" value="TRANS-ACONITATE 2-METHYLTRANSFERASE"/>
    <property type="match status" value="1"/>
</dbReference>
<organism evidence="1 2">
    <name type="scientific">Occultella gossypii</name>
    <dbReference type="NCBI Taxonomy" id="2800820"/>
    <lineage>
        <taxon>Bacteria</taxon>
        <taxon>Bacillati</taxon>
        <taxon>Actinomycetota</taxon>
        <taxon>Actinomycetes</taxon>
        <taxon>Micrococcales</taxon>
        <taxon>Ruaniaceae</taxon>
        <taxon>Occultella</taxon>
    </lineage>
</organism>
<dbReference type="Gene3D" id="3.40.50.150">
    <property type="entry name" value="Vaccinia Virus protein VP39"/>
    <property type="match status" value="1"/>
</dbReference>
<name>A0ABS7S5M3_9MICO</name>